<sequence length="46" mass="5121">MTDQLLAEIWAWVKGAAIIYGVVIAVIVALALIFIIKVFRGLMKDF</sequence>
<keyword evidence="1" id="KW-0472">Membrane</keyword>
<name>X1MN83_9ZZZZ</name>
<dbReference type="AlphaFoldDB" id="X1MN83"/>
<gene>
    <name evidence="2" type="ORF">S06H3_34942</name>
</gene>
<reference evidence="2" key="1">
    <citation type="journal article" date="2014" name="Front. Microbiol.">
        <title>High frequency of phylogenetically diverse reductive dehalogenase-homologous genes in deep subseafloor sedimentary metagenomes.</title>
        <authorList>
            <person name="Kawai M."/>
            <person name="Futagami T."/>
            <person name="Toyoda A."/>
            <person name="Takaki Y."/>
            <person name="Nishi S."/>
            <person name="Hori S."/>
            <person name="Arai W."/>
            <person name="Tsubouchi T."/>
            <person name="Morono Y."/>
            <person name="Uchiyama I."/>
            <person name="Ito T."/>
            <person name="Fujiyama A."/>
            <person name="Inagaki F."/>
            <person name="Takami H."/>
        </authorList>
    </citation>
    <scope>NUCLEOTIDE SEQUENCE</scope>
    <source>
        <strain evidence="2">Expedition CK06-06</strain>
    </source>
</reference>
<organism evidence="2">
    <name type="scientific">marine sediment metagenome</name>
    <dbReference type="NCBI Taxonomy" id="412755"/>
    <lineage>
        <taxon>unclassified sequences</taxon>
        <taxon>metagenomes</taxon>
        <taxon>ecological metagenomes</taxon>
    </lineage>
</organism>
<keyword evidence="1" id="KW-1133">Transmembrane helix</keyword>
<comment type="caution">
    <text evidence="2">The sequence shown here is derived from an EMBL/GenBank/DDBJ whole genome shotgun (WGS) entry which is preliminary data.</text>
</comment>
<evidence type="ECO:0000256" key="1">
    <source>
        <dbReference type="SAM" id="Phobius"/>
    </source>
</evidence>
<protein>
    <submittedName>
        <fullName evidence="2">Uncharacterized protein</fullName>
    </submittedName>
</protein>
<keyword evidence="1" id="KW-0812">Transmembrane</keyword>
<feature type="transmembrane region" description="Helical" evidence="1">
    <location>
        <begin position="12"/>
        <end position="36"/>
    </location>
</feature>
<proteinExistence type="predicted"/>
<dbReference type="EMBL" id="BARV01021032">
    <property type="protein sequence ID" value="GAI19471.1"/>
    <property type="molecule type" value="Genomic_DNA"/>
</dbReference>
<evidence type="ECO:0000313" key="2">
    <source>
        <dbReference type="EMBL" id="GAI19471.1"/>
    </source>
</evidence>
<accession>X1MN83</accession>